<dbReference type="InterPro" id="IPR036188">
    <property type="entry name" value="FAD/NAD-bd_sf"/>
</dbReference>
<accession>A0AAD8UFX5</accession>
<proteinExistence type="predicted"/>
<dbReference type="Gene3D" id="3.50.50.60">
    <property type="entry name" value="FAD/NAD(P)-binding domain"/>
    <property type="match status" value="1"/>
</dbReference>
<organism evidence="1 2">
    <name type="scientific">Glomerella acutata</name>
    <name type="common">Colletotrichum acutatum</name>
    <dbReference type="NCBI Taxonomy" id="27357"/>
    <lineage>
        <taxon>Eukaryota</taxon>
        <taxon>Fungi</taxon>
        <taxon>Dikarya</taxon>
        <taxon>Ascomycota</taxon>
        <taxon>Pezizomycotina</taxon>
        <taxon>Sordariomycetes</taxon>
        <taxon>Hypocreomycetidae</taxon>
        <taxon>Glomerellales</taxon>
        <taxon>Glomerellaceae</taxon>
        <taxon>Colletotrichum</taxon>
        <taxon>Colletotrichum acutatum species complex</taxon>
    </lineage>
</organism>
<evidence type="ECO:0000313" key="2">
    <source>
        <dbReference type="Proteomes" id="UP001244207"/>
    </source>
</evidence>
<comment type="caution">
    <text evidence="1">The sequence shown here is derived from an EMBL/GenBank/DDBJ whole genome shotgun (WGS) entry which is preliminary data.</text>
</comment>
<reference evidence="1" key="1">
    <citation type="submission" date="2021-12" db="EMBL/GenBank/DDBJ databases">
        <title>Comparative genomics, transcriptomics and evolutionary studies reveal genomic signatures of adaptation to plant cell wall in hemibiotrophic fungi.</title>
        <authorList>
            <consortium name="DOE Joint Genome Institute"/>
            <person name="Baroncelli R."/>
            <person name="Diaz J.F."/>
            <person name="Benocci T."/>
            <person name="Peng M."/>
            <person name="Battaglia E."/>
            <person name="Haridas S."/>
            <person name="Andreopoulos W."/>
            <person name="Labutti K."/>
            <person name="Pangilinan J."/>
            <person name="Floch G.L."/>
            <person name="Makela M.R."/>
            <person name="Henrissat B."/>
            <person name="Grigoriev I.V."/>
            <person name="Crouch J.A."/>
            <person name="De Vries R.P."/>
            <person name="Sukno S.A."/>
            <person name="Thon M.R."/>
        </authorList>
    </citation>
    <scope>NUCLEOTIDE SEQUENCE</scope>
    <source>
        <strain evidence="1">CBS 112980</strain>
    </source>
</reference>
<dbReference type="EMBL" id="JAHMHS010000109">
    <property type="protein sequence ID" value="KAK1717356.1"/>
    <property type="molecule type" value="Genomic_DNA"/>
</dbReference>
<name>A0AAD8UFX5_GLOAC</name>
<dbReference type="AlphaFoldDB" id="A0AAD8UFX5"/>
<dbReference type="Proteomes" id="UP001244207">
    <property type="component" value="Unassembled WGS sequence"/>
</dbReference>
<keyword evidence="2" id="KW-1185">Reference proteome</keyword>
<dbReference type="RefSeq" id="XP_060360843.1">
    <property type="nucleotide sequence ID" value="XM_060502294.1"/>
</dbReference>
<evidence type="ECO:0008006" key="3">
    <source>
        <dbReference type="Google" id="ProtNLM"/>
    </source>
</evidence>
<protein>
    <recommendedName>
        <fullName evidence="3">Salicylate hydroxylase</fullName>
    </recommendedName>
</protein>
<gene>
    <name evidence="1" type="ORF">BDZ83DRAFT_30806</name>
</gene>
<sequence>MAIEDAAALGVLLSNVTSKDDISTRLDMFNQLRLKRVAATQTVSSMHQWDPTRVSEEQRQYFDGDVPQTIDDIEIFSYENSVIRDAFDLLERA</sequence>
<evidence type="ECO:0000313" key="1">
    <source>
        <dbReference type="EMBL" id="KAK1717356.1"/>
    </source>
</evidence>
<dbReference type="GeneID" id="85386193"/>